<dbReference type="SUPFAM" id="SSF56935">
    <property type="entry name" value="Porins"/>
    <property type="match status" value="1"/>
</dbReference>
<protein>
    <submittedName>
        <fullName evidence="2">Porin</fullName>
    </submittedName>
</protein>
<dbReference type="AlphaFoldDB" id="A0A1G5RBS3"/>
<evidence type="ECO:0000313" key="3">
    <source>
        <dbReference type="Proteomes" id="UP000198767"/>
    </source>
</evidence>
<reference evidence="2 3" key="1">
    <citation type="submission" date="2016-10" db="EMBL/GenBank/DDBJ databases">
        <authorList>
            <person name="de Groot N.N."/>
        </authorList>
    </citation>
    <scope>NUCLEOTIDE SEQUENCE [LARGE SCALE GENOMIC DNA]</scope>
    <source>
        <strain evidence="2 3">U95</strain>
    </source>
</reference>
<feature type="chain" id="PRO_5011660320" evidence="1">
    <location>
        <begin position="23"/>
        <end position="370"/>
    </location>
</feature>
<sequence length="370" mass="39709">MTLKHTALAALLTTVAAAPAFAGPTYENASGGTFTFYGHFNLFLQSVDDGEQTFDRLVDNNALNSRVGFRLSQPLGENTLRFQFETALGLRSSSAFGQGDSGSNVDWDRTDLRRIDFALDTPKYGTFSFGQGSTAADGAAEVDFSGTDIIGGPAVDDFAGGFAFRTSAGDLSGVTVGSSIIDLDGGRLGRVRYDTPTFGGFRFAASFGTDILAENNDREVFDISLRYNNDDLGDFRIAGALAATWDEQTGREDIQDVIGSLAVEHKPTNVSVALAAGDRDIGGDYAYVKLGYAVNALSVGESSFFIDYYDGSDTVTDGDSAESWGIGVVQDIDKLNLEAYLSYREYSYDDTSGTDFQDLDVVIAGARWRF</sequence>
<evidence type="ECO:0000313" key="2">
    <source>
        <dbReference type="EMBL" id="SCZ71552.1"/>
    </source>
</evidence>
<proteinExistence type="predicted"/>
<accession>A0A1G5RBS3</accession>
<gene>
    <name evidence="2" type="ORF">SAMN04488118_11249</name>
</gene>
<organism evidence="2 3">
    <name type="scientific">Epibacterium ulvae</name>
    <dbReference type="NCBI Taxonomy" id="1156985"/>
    <lineage>
        <taxon>Bacteria</taxon>
        <taxon>Pseudomonadati</taxon>
        <taxon>Pseudomonadota</taxon>
        <taxon>Alphaproteobacteria</taxon>
        <taxon>Rhodobacterales</taxon>
        <taxon>Roseobacteraceae</taxon>
        <taxon>Epibacterium</taxon>
    </lineage>
</organism>
<evidence type="ECO:0000256" key="1">
    <source>
        <dbReference type="SAM" id="SignalP"/>
    </source>
</evidence>
<dbReference type="Proteomes" id="UP000198767">
    <property type="component" value="Unassembled WGS sequence"/>
</dbReference>
<dbReference type="EMBL" id="FMWG01000012">
    <property type="protein sequence ID" value="SCZ71552.1"/>
    <property type="molecule type" value="Genomic_DNA"/>
</dbReference>
<dbReference type="InterPro" id="IPR023614">
    <property type="entry name" value="Porin_dom_sf"/>
</dbReference>
<dbReference type="RefSeq" id="WP_090220675.1">
    <property type="nucleotide sequence ID" value="NZ_CANMPF010000012.1"/>
</dbReference>
<dbReference type="Gene3D" id="2.40.160.10">
    <property type="entry name" value="Porin"/>
    <property type="match status" value="1"/>
</dbReference>
<name>A0A1G5RBS3_9RHOB</name>
<keyword evidence="3" id="KW-1185">Reference proteome</keyword>
<keyword evidence="1" id="KW-0732">Signal</keyword>
<dbReference type="OrthoDB" id="974738at2"/>
<feature type="signal peptide" evidence="1">
    <location>
        <begin position="1"/>
        <end position="22"/>
    </location>
</feature>
<dbReference type="STRING" id="1156985.SAMN04488118_11249"/>